<name>A0AAD3D1F4_9STRA</name>
<dbReference type="InterPro" id="IPR029063">
    <property type="entry name" value="SAM-dependent_MTases_sf"/>
</dbReference>
<sequence>MQANLFLLALAVITTGCNGFLTNDYYNRKRKYYSYSSLSATGHANPQIIAKTTESFKLSDLYLMEAQIQATLLESDSLQSDNMHKYISALTMDPQTGSYLLEINSNKLTGVAYEQANTDNVVNSVERPSCLNRLDWIGEVIASGSCGRNLLDRLEMIKNNPELLGKINDFTLDYLCMGYMREKDFSTSKTLTCRIAQSIPSRAVLDAKKAKTNLLLIETSDCIYLTKKYILTSKMEQGSDEFNVAKRWSGRPFQYSSAINPTVAEITMSLLGDLSKGNSHMTLLNPTVGSGTFEAFALEKGMYVIGFDINDKCVNGTIKNLQYIFGEDFTNKRIDIRVNDSTRLDIRLEHNCNCAVTNLPWGQNTAIENENDNLKILTYLFNNLSEASYCAIISKYEVDDILQSIGFTIISTASIPQTGFQLPQGKKKSKQRNAGSSNCIISICKSKK</sequence>
<dbReference type="InterPro" id="IPR000241">
    <property type="entry name" value="RlmKL-like_Mtase"/>
</dbReference>
<evidence type="ECO:0000259" key="2">
    <source>
        <dbReference type="Pfam" id="PF01170"/>
    </source>
</evidence>
<keyword evidence="4" id="KW-1185">Reference proteome</keyword>
<feature type="signal peptide" evidence="1">
    <location>
        <begin position="1"/>
        <end position="19"/>
    </location>
</feature>
<evidence type="ECO:0000256" key="1">
    <source>
        <dbReference type="SAM" id="SignalP"/>
    </source>
</evidence>
<protein>
    <recommendedName>
        <fullName evidence="2">Ribosomal RNA large subunit methyltransferase K/L-like methyltransferase domain-containing protein</fullName>
    </recommendedName>
</protein>
<comment type="caution">
    <text evidence="3">The sequence shown here is derived from an EMBL/GenBank/DDBJ whole genome shotgun (WGS) entry which is preliminary data.</text>
</comment>
<proteinExistence type="predicted"/>
<dbReference type="GO" id="GO:0043527">
    <property type="term" value="C:tRNA methyltransferase complex"/>
    <property type="evidence" value="ECO:0007669"/>
    <property type="project" value="UniProtKB-ARBA"/>
</dbReference>
<dbReference type="SUPFAM" id="SSF53335">
    <property type="entry name" value="S-adenosyl-L-methionine-dependent methyltransferases"/>
    <property type="match status" value="1"/>
</dbReference>
<reference evidence="3 4" key="1">
    <citation type="journal article" date="2021" name="Sci. Rep.">
        <title>The genome of the diatom Chaetoceros tenuissimus carries an ancient integrated fragment of an extant virus.</title>
        <authorList>
            <person name="Hongo Y."/>
            <person name="Kimura K."/>
            <person name="Takaki Y."/>
            <person name="Yoshida Y."/>
            <person name="Baba S."/>
            <person name="Kobayashi G."/>
            <person name="Nagasaki K."/>
            <person name="Hano T."/>
            <person name="Tomaru Y."/>
        </authorList>
    </citation>
    <scope>NUCLEOTIDE SEQUENCE [LARGE SCALE GENOMIC DNA]</scope>
    <source>
        <strain evidence="3 4">NIES-3715</strain>
    </source>
</reference>
<feature type="chain" id="PRO_5042068471" description="Ribosomal RNA large subunit methyltransferase K/L-like methyltransferase domain-containing protein" evidence="1">
    <location>
        <begin position="20"/>
        <end position="448"/>
    </location>
</feature>
<accession>A0AAD3D1F4</accession>
<dbReference type="Gene3D" id="3.40.50.150">
    <property type="entry name" value="Vaccinia Virus protein VP39"/>
    <property type="match status" value="1"/>
</dbReference>
<dbReference type="EMBL" id="BLLK01000051">
    <property type="protein sequence ID" value="GFH56097.1"/>
    <property type="molecule type" value="Genomic_DNA"/>
</dbReference>
<keyword evidence="1" id="KW-0732">Signal</keyword>
<dbReference type="AlphaFoldDB" id="A0AAD3D1F4"/>
<organism evidence="3 4">
    <name type="scientific">Chaetoceros tenuissimus</name>
    <dbReference type="NCBI Taxonomy" id="426638"/>
    <lineage>
        <taxon>Eukaryota</taxon>
        <taxon>Sar</taxon>
        <taxon>Stramenopiles</taxon>
        <taxon>Ochrophyta</taxon>
        <taxon>Bacillariophyta</taxon>
        <taxon>Coscinodiscophyceae</taxon>
        <taxon>Chaetocerotophycidae</taxon>
        <taxon>Chaetocerotales</taxon>
        <taxon>Chaetocerotaceae</taxon>
        <taxon>Chaetoceros</taxon>
    </lineage>
</organism>
<evidence type="ECO:0000313" key="3">
    <source>
        <dbReference type="EMBL" id="GFH56097.1"/>
    </source>
</evidence>
<dbReference type="Proteomes" id="UP001054902">
    <property type="component" value="Unassembled WGS sequence"/>
</dbReference>
<feature type="domain" description="Ribosomal RNA large subunit methyltransferase K/L-like methyltransferase" evidence="2">
    <location>
        <begin position="251"/>
        <end position="374"/>
    </location>
</feature>
<dbReference type="Pfam" id="PF01170">
    <property type="entry name" value="UPF0020"/>
    <property type="match status" value="1"/>
</dbReference>
<evidence type="ECO:0000313" key="4">
    <source>
        <dbReference type="Proteomes" id="UP001054902"/>
    </source>
</evidence>
<gene>
    <name evidence="3" type="ORF">CTEN210_12573</name>
</gene>